<keyword evidence="3" id="KW-1185">Reference proteome</keyword>
<proteinExistence type="predicted"/>
<evidence type="ECO:0000313" key="2">
    <source>
        <dbReference type="EMBL" id="CAB3914386.1"/>
    </source>
</evidence>
<evidence type="ECO:0000256" key="1">
    <source>
        <dbReference type="SAM" id="MobiDB-lite"/>
    </source>
</evidence>
<comment type="caution">
    <text evidence="2">The sequence shown here is derived from an EMBL/GenBank/DDBJ whole genome shotgun (WGS) entry which is preliminary data.</text>
</comment>
<sequence>MLTREANLLDVICQKPDLSDEIRGHAAIVLPVRGNGVVNADGQLELLHGVSPLVVPHHAMPGAPRSKILKRKAMLGSECGWMCPKGAHTSRVPQAFDGLASVLKSPGQNASVYRRLRRPLCRARLVRTERGAADCADSVDVDGVEPSAGKSREVGRRGRPLKLDDRVKARVAGKQPPAPIDETGQQLVWNLRPQRSRATGVDFIHCVSDGHPLRRQSFKQRHHPHGVCSIQRGDVADHFRIVSADGRTGGACDIQLRCIHAFALF</sequence>
<feature type="region of interest" description="Disordered" evidence="1">
    <location>
        <begin position="139"/>
        <end position="158"/>
    </location>
</feature>
<protein>
    <submittedName>
        <fullName evidence="2">Uncharacterized protein</fullName>
    </submittedName>
</protein>
<reference evidence="2 3" key="1">
    <citation type="submission" date="2020-04" db="EMBL/GenBank/DDBJ databases">
        <authorList>
            <person name="De Canck E."/>
        </authorList>
    </citation>
    <scope>NUCLEOTIDE SEQUENCE [LARGE SCALE GENOMIC DNA]</scope>
    <source>
        <strain evidence="2 3">LMG 3415</strain>
    </source>
</reference>
<dbReference type="EMBL" id="CADIKR010000008">
    <property type="protein sequence ID" value="CAB3914386.1"/>
    <property type="molecule type" value="Genomic_DNA"/>
</dbReference>
<accession>A0ABM8LKB6</accession>
<name>A0ABM8LKB6_9BURK</name>
<organism evidence="2 3">
    <name type="scientific">Achromobacter mucicolens</name>
    <dbReference type="NCBI Taxonomy" id="1389922"/>
    <lineage>
        <taxon>Bacteria</taxon>
        <taxon>Pseudomonadati</taxon>
        <taxon>Pseudomonadota</taxon>
        <taxon>Betaproteobacteria</taxon>
        <taxon>Burkholderiales</taxon>
        <taxon>Alcaligenaceae</taxon>
        <taxon>Achromobacter</taxon>
    </lineage>
</organism>
<evidence type="ECO:0000313" key="3">
    <source>
        <dbReference type="Proteomes" id="UP000507140"/>
    </source>
</evidence>
<gene>
    <name evidence="2" type="ORF">LMG3415_05150</name>
</gene>
<dbReference type="Proteomes" id="UP000507140">
    <property type="component" value="Unassembled WGS sequence"/>
</dbReference>